<evidence type="ECO:0000256" key="6">
    <source>
        <dbReference type="SAM" id="Phobius"/>
    </source>
</evidence>
<comment type="similarity">
    <text evidence="2">Belongs to the oxidase-dependent Fe transporter (OFeT) (TC 9.A.10.1) family.</text>
</comment>
<sequence length="396" mass="41977">MRRPLLLLLALLALLCGPAGMARAEGLDLPQAVAAVQAEGDALVAAYQPQQRLVTMRGFSALYFQRFDGPLENAIGAADPGLKTELEGGFAQLIGLARQGVPPETLAAAWNGVRGQLDLVPARLDRGGFWSTLLQSMLILVREGVEALLVVSALLAVLTRTGAGQHARVIYQGVAWAVVASLGLAWVISEAVALSGAAREAIEGGTMLVAAAVLFYCTWWLLAKREAARWQAYVQAQIGAAAAGRRLFALGFAAFLAVFREGAETVLFYQALLASAPGQEAALSLGIAVAVIALAAIYLAMRFLTVRLPLKLFFSATAALLYYLAVSFAGNGVVEMQTARVLPATVLPGWPTLSWLGIHPTLEGMAAQGLLVLPTVAVGVWWLWRRDRAGRPRVAS</sequence>
<dbReference type="EMBL" id="JBHUIY010000017">
    <property type="protein sequence ID" value="MFD2234133.1"/>
    <property type="molecule type" value="Genomic_DNA"/>
</dbReference>
<dbReference type="PANTHER" id="PTHR31632:SF2">
    <property type="entry name" value="PLASMA MEMBRANE IRON PERMEASE"/>
    <property type="match status" value="1"/>
</dbReference>
<comment type="subcellular location">
    <subcellularLocation>
        <location evidence="1">Membrane</location>
        <topology evidence="1">Multi-pass membrane protein</topology>
    </subcellularLocation>
</comment>
<evidence type="ECO:0000256" key="3">
    <source>
        <dbReference type="ARBA" id="ARBA00022692"/>
    </source>
</evidence>
<gene>
    <name evidence="8" type="ORF">ACFSNB_09970</name>
</gene>
<comment type="caution">
    <text evidence="8">The sequence shown here is derived from an EMBL/GenBank/DDBJ whole genome shotgun (WGS) entry which is preliminary data.</text>
</comment>
<keyword evidence="9" id="KW-1185">Reference proteome</keyword>
<feature type="transmembrane region" description="Helical" evidence="6">
    <location>
        <begin position="133"/>
        <end position="157"/>
    </location>
</feature>
<reference evidence="9" key="1">
    <citation type="journal article" date="2019" name="Int. J. Syst. Evol. Microbiol.">
        <title>The Global Catalogue of Microorganisms (GCM) 10K type strain sequencing project: providing services to taxonomists for standard genome sequencing and annotation.</title>
        <authorList>
            <consortium name="The Broad Institute Genomics Platform"/>
            <consortium name="The Broad Institute Genome Sequencing Center for Infectious Disease"/>
            <person name="Wu L."/>
            <person name="Ma J."/>
        </authorList>
    </citation>
    <scope>NUCLEOTIDE SEQUENCE [LARGE SCALE GENOMIC DNA]</scope>
    <source>
        <strain evidence="9">KCTC 15012</strain>
    </source>
</reference>
<name>A0ABW5CDN7_9PROT</name>
<accession>A0ABW5CDN7</accession>
<feature type="transmembrane region" description="Helical" evidence="6">
    <location>
        <begin position="169"/>
        <end position="189"/>
    </location>
</feature>
<dbReference type="PANTHER" id="PTHR31632">
    <property type="entry name" value="IRON TRANSPORTER FTH1"/>
    <property type="match status" value="1"/>
</dbReference>
<dbReference type="InterPro" id="IPR004923">
    <property type="entry name" value="FTR1/Fip1/EfeU"/>
</dbReference>
<keyword evidence="7" id="KW-0732">Signal</keyword>
<keyword evidence="4 6" id="KW-1133">Transmembrane helix</keyword>
<feature type="transmembrane region" description="Helical" evidence="6">
    <location>
        <begin position="312"/>
        <end position="334"/>
    </location>
</feature>
<dbReference type="Proteomes" id="UP001597296">
    <property type="component" value="Unassembled WGS sequence"/>
</dbReference>
<dbReference type="Pfam" id="PF03239">
    <property type="entry name" value="FTR1"/>
    <property type="match status" value="1"/>
</dbReference>
<evidence type="ECO:0000313" key="8">
    <source>
        <dbReference type="EMBL" id="MFD2234133.1"/>
    </source>
</evidence>
<evidence type="ECO:0000256" key="5">
    <source>
        <dbReference type="ARBA" id="ARBA00023136"/>
    </source>
</evidence>
<feature type="transmembrane region" description="Helical" evidence="6">
    <location>
        <begin position="201"/>
        <end position="222"/>
    </location>
</feature>
<evidence type="ECO:0000256" key="4">
    <source>
        <dbReference type="ARBA" id="ARBA00022989"/>
    </source>
</evidence>
<protein>
    <submittedName>
        <fullName evidence="8">FTR1 family protein</fullName>
    </submittedName>
</protein>
<evidence type="ECO:0000256" key="2">
    <source>
        <dbReference type="ARBA" id="ARBA00008333"/>
    </source>
</evidence>
<feature type="signal peptide" evidence="7">
    <location>
        <begin position="1"/>
        <end position="24"/>
    </location>
</feature>
<dbReference type="RefSeq" id="WP_377316050.1">
    <property type="nucleotide sequence ID" value="NZ_JBHUIY010000017.1"/>
</dbReference>
<proteinExistence type="inferred from homology"/>
<feature type="transmembrane region" description="Helical" evidence="6">
    <location>
        <begin position="281"/>
        <end position="300"/>
    </location>
</feature>
<keyword evidence="5 6" id="KW-0472">Membrane</keyword>
<evidence type="ECO:0000256" key="1">
    <source>
        <dbReference type="ARBA" id="ARBA00004141"/>
    </source>
</evidence>
<evidence type="ECO:0000256" key="7">
    <source>
        <dbReference type="SAM" id="SignalP"/>
    </source>
</evidence>
<evidence type="ECO:0000313" key="9">
    <source>
        <dbReference type="Proteomes" id="UP001597296"/>
    </source>
</evidence>
<organism evidence="8 9">
    <name type="scientific">Phaeospirillum tilakii</name>
    <dbReference type="NCBI Taxonomy" id="741673"/>
    <lineage>
        <taxon>Bacteria</taxon>
        <taxon>Pseudomonadati</taxon>
        <taxon>Pseudomonadota</taxon>
        <taxon>Alphaproteobacteria</taxon>
        <taxon>Rhodospirillales</taxon>
        <taxon>Rhodospirillaceae</taxon>
        <taxon>Phaeospirillum</taxon>
    </lineage>
</organism>
<feature type="chain" id="PRO_5046754922" evidence="7">
    <location>
        <begin position="25"/>
        <end position="396"/>
    </location>
</feature>
<keyword evidence="3 6" id="KW-0812">Transmembrane</keyword>
<feature type="transmembrane region" description="Helical" evidence="6">
    <location>
        <begin position="365"/>
        <end position="384"/>
    </location>
</feature>
<feature type="transmembrane region" description="Helical" evidence="6">
    <location>
        <begin position="247"/>
        <end position="269"/>
    </location>
</feature>